<feature type="compositionally biased region" description="Low complexity" evidence="3">
    <location>
        <begin position="417"/>
        <end position="427"/>
    </location>
</feature>
<evidence type="ECO:0000256" key="3">
    <source>
        <dbReference type="SAM" id="MobiDB-lite"/>
    </source>
</evidence>
<dbReference type="OMA" id="TSITHAI"/>
<feature type="compositionally biased region" description="Basic residues" evidence="3">
    <location>
        <begin position="406"/>
        <end position="416"/>
    </location>
</feature>
<dbReference type="Proteomes" id="UP000821853">
    <property type="component" value="Unassembled WGS sequence"/>
</dbReference>
<accession>A0A9J6HDE3</accession>
<keyword evidence="1" id="KW-0862">Zinc</keyword>
<dbReference type="VEuPathDB" id="VectorBase:HLOH_051370"/>
<feature type="compositionally biased region" description="Basic and acidic residues" evidence="3">
    <location>
        <begin position="48"/>
        <end position="63"/>
    </location>
</feature>
<feature type="compositionally biased region" description="Low complexity" evidence="3">
    <location>
        <begin position="390"/>
        <end position="405"/>
    </location>
</feature>
<evidence type="ECO:0000313" key="6">
    <source>
        <dbReference type="Proteomes" id="UP000821853"/>
    </source>
</evidence>
<proteinExistence type="predicted"/>
<feature type="coiled-coil region" evidence="2">
    <location>
        <begin position="449"/>
        <end position="476"/>
    </location>
</feature>
<feature type="domain" description="CCHC-type" evidence="4">
    <location>
        <begin position="298"/>
        <end position="312"/>
    </location>
</feature>
<dbReference type="InterPro" id="IPR001878">
    <property type="entry name" value="Znf_CCHC"/>
</dbReference>
<protein>
    <recommendedName>
        <fullName evidence="4">CCHC-type domain-containing protein</fullName>
    </recommendedName>
</protein>
<name>A0A9J6HDE3_HAELO</name>
<feature type="region of interest" description="Disordered" evidence="3">
    <location>
        <begin position="348"/>
        <end position="446"/>
    </location>
</feature>
<evidence type="ECO:0000259" key="4">
    <source>
        <dbReference type="PROSITE" id="PS50158"/>
    </source>
</evidence>
<gene>
    <name evidence="5" type="ORF">HPB48_026859</name>
</gene>
<keyword evidence="1" id="KW-0863">Zinc-finger</keyword>
<evidence type="ECO:0000256" key="1">
    <source>
        <dbReference type="PROSITE-ProRule" id="PRU00047"/>
    </source>
</evidence>
<sequence>MSSSTSSPRQAAAGQELHEPVQPQLLVADASSHYPTMNQAPDAAMHAQSKEQNEEDNAMHTDSTEESGSPAKWTYDENSGRTIDLQHQWKVTERKRNKTAATHGAPPAAQPTSQHSAPETAQQKRSRMPPLPVDDTKIIYRPQAGLQLSKWSLAEITNAIGRASKIMQKEFYDNVRIQVQRIENLVIASTPRKDLAFDFLGEISSIQLGRDIFTVRAHVKTPEWISRGVISGVPPNTSPGELMDGLRVPERYTVVAARMLGKSSAAVIYFNGPHVPFNVTYQSGDYRCRPYRKTVQYCRSCGELGHRQDICPHPAQNFCHKCGQTNQPPDHECRPYCKICKQPHETAGTDCRQKLKPGPPPPQGSAAMGSKEPRSTERWRPRTEDFPDLQAANSTTSNSSNNNAQRRSRDRSRSHSQSRSGSRAPSQKRVSYANVASESGRSSEDEAAIKALEMKIQSQQTLIDKLLQRCREQEAANALHNKCYSQRSESFS</sequence>
<comment type="caution">
    <text evidence="5">The sequence shown here is derived from an EMBL/GenBank/DDBJ whole genome shotgun (WGS) entry which is preliminary data.</text>
</comment>
<dbReference type="PROSITE" id="PS50158">
    <property type="entry name" value="ZF_CCHC"/>
    <property type="match status" value="1"/>
</dbReference>
<dbReference type="AlphaFoldDB" id="A0A9J6HDE3"/>
<dbReference type="OrthoDB" id="427960at2759"/>
<dbReference type="GO" id="GO:0008270">
    <property type="term" value="F:zinc ion binding"/>
    <property type="evidence" value="ECO:0007669"/>
    <property type="project" value="UniProtKB-KW"/>
</dbReference>
<keyword evidence="2" id="KW-0175">Coiled coil</keyword>
<feature type="region of interest" description="Disordered" evidence="3">
    <location>
        <begin position="1"/>
        <end position="130"/>
    </location>
</feature>
<dbReference type="EMBL" id="JABSTR010003268">
    <property type="protein sequence ID" value="KAH9384837.1"/>
    <property type="molecule type" value="Genomic_DNA"/>
</dbReference>
<evidence type="ECO:0000256" key="2">
    <source>
        <dbReference type="SAM" id="Coils"/>
    </source>
</evidence>
<reference evidence="5 6" key="1">
    <citation type="journal article" date="2020" name="Cell">
        <title>Large-Scale Comparative Analyses of Tick Genomes Elucidate Their Genetic Diversity and Vector Capacities.</title>
        <authorList>
            <consortium name="Tick Genome and Microbiome Consortium (TIGMIC)"/>
            <person name="Jia N."/>
            <person name="Wang J."/>
            <person name="Shi W."/>
            <person name="Du L."/>
            <person name="Sun Y."/>
            <person name="Zhan W."/>
            <person name="Jiang J.F."/>
            <person name="Wang Q."/>
            <person name="Zhang B."/>
            <person name="Ji P."/>
            <person name="Bell-Sakyi L."/>
            <person name="Cui X.M."/>
            <person name="Yuan T.T."/>
            <person name="Jiang B.G."/>
            <person name="Yang W.F."/>
            <person name="Lam T.T."/>
            <person name="Chang Q.C."/>
            <person name="Ding S.J."/>
            <person name="Wang X.J."/>
            <person name="Zhu J.G."/>
            <person name="Ruan X.D."/>
            <person name="Zhao L."/>
            <person name="Wei J.T."/>
            <person name="Ye R.Z."/>
            <person name="Que T.C."/>
            <person name="Du C.H."/>
            <person name="Zhou Y.H."/>
            <person name="Cheng J.X."/>
            <person name="Dai P.F."/>
            <person name="Guo W.B."/>
            <person name="Han X.H."/>
            <person name="Huang E.J."/>
            <person name="Li L.F."/>
            <person name="Wei W."/>
            <person name="Gao Y.C."/>
            <person name="Liu J.Z."/>
            <person name="Shao H.Z."/>
            <person name="Wang X."/>
            <person name="Wang C.C."/>
            <person name="Yang T.C."/>
            <person name="Huo Q.B."/>
            <person name="Li W."/>
            <person name="Chen H.Y."/>
            <person name="Chen S.E."/>
            <person name="Zhou L.G."/>
            <person name="Ni X.B."/>
            <person name="Tian J.H."/>
            <person name="Sheng Y."/>
            <person name="Liu T."/>
            <person name="Pan Y.S."/>
            <person name="Xia L.Y."/>
            <person name="Li J."/>
            <person name="Zhao F."/>
            <person name="Cao W.C."/>
        </authorList>
    </citation>
    <scope>NUCLEOTIDE SEQUENCE [LARGE SCALE GENOMIC DNA]</scope>
    <source>
        <strain evidence="5">HaeL-2018</strain>
    </source>
</reference>
<feature type="compositionally biased region" description="Basic and acidic residues" evidence="3">
    <location>
        <begin position="371"/>
        <end position="385"/>
    </location>
</feature>
<organism evidence="5 6">
    <name type="scientific">Haemaphysalis longicornis</name>
    <name type="common">Bush tick</name>
    <dbReference type="NCBI Taxonomy" id="44386"/>
    <lineage>
        <taxon>Eukaryota</taxon>
        <taxon>Metazoa</taxon>
        <taxon>Ecdysozoa</taxon>
        <taxon>Arthropoda</taxon>
        <taxon>Chelicerata</taxon>
        <taxon>Arachnida</taxon>
        <taxon>Acari</taxon>
        <taxon>Parasitiformes</taxon>
        <taxon>Ixodida</taxon>
        <taxon>Ixodoidea</taxon>
        <taxon>Ixodidae</taxon>
        <taxon>Haemaphysalinae</taxon>
        <taxon>Haemaphysalis</taxon>
    </lineage>
</organism>
<keyword evidence="1" id="KW-0479">Metal-binding</keyword>
<feature type="compositionally biased region" description="Polar residues" evidence="3">
    <location>
        <begin position="110"/>
        <end position="123"/>
    </location>
</feature>
<keyword evidence="6" id="KW-1185">Reference proteome</keyword>
<evidence type="ECO:0000313" key="5">
    <source>
        <dbReference type="EMBL" id="KAH9384837.1"/>
    </source>
</evidence>
<dbReference type="GO" id="GO:0003676">
    <property type="term" value="F:nucleic acid binding"/>
    <property type="evidence" value="ECO:0007669"/>
    <property type="project" value="InterPro"/>
</dbReference>